<dbReference type="SUPFAM" id="SSF48452">
    <property type="entry name" value="TPR-like"/>
    <property type="match status" value="1"/>
</dbReference>
<dbReference type="PROSITE" id="PS50005">
    <property type="entry name" value="TPR"/>
    <property type="match status" value="1"/>
</dbReference>
<dbReference type="EMBL" id="JAGSOJ010000001">
    <property type="protein sequence ID" value="MCM1989579.1"/>
    <property type="molecule type" value="Genomic_DNA"/>
</dbReference>
<gene>
    <name evidence="3" type="ORF">KDK92_07485</name>
</gene>
<evidence type="ECO:0000313" key="4">
    <source>
        <dbReference type="Proteomes" id="UP001056429"/>
    </source>
</evidence>
<organism evidence="3 4">
    <name type="scientific">Oceanirhabdus seepicola</name>
    <dbReference type="NCBI Taxonomy" id="2828781"/>
    <lineage>
        <taxon>Bacteria</taxon>
        <taxon>Bacillati</taxon>
        <taxon>Bacillota</taxon>
        <taxon>Clostridia</taxon>
        <taxon>Eubacteriales</taxon>
        <taxon>Clostridiaceae</taxon>
        <taxon>Oceanirhabdus</taxon>
    </lineage>
</organism>
<protein>
    <recommendedName>
        <fullName evidence="5">Tetratricopeptide repeat protein</fullName>
    </recommendedName>
</protein>
<evidence type="ECO:0000313" key="3">
    <source>
        <dbReference type="EMBL" id="MCM1989579.1"/>
    </source>
</evidence>
<dbReference type="AlphaFoldDB" id="A0A9J6NZ61"/>
<keyword evidence="1" id="KW-0802">TPR repeat</keyword>
<reference evidence="3" key="2">
    <citation type="submission" date="2021-04" db="EMBL/GenBank/DDBJ databases">
        <authorList>
            <person name="Dong X."/>
        </authorList>
    </citation>
    <scope>NUCLEOTIDE SEQUENCE</scope>
    <source>
        <strain evidence="3">ZWT</strain>
    </source>
</reference>
<evidence type="ECO:0000256" key="1">
    <source>
        <dbReference type="PROSITE-ProRule" id="PRU00339"/>
    </source>
</evidence>
<accession>A0A9J6NZ61</accession>
<proteinExistence type="predicted"/>
<feature type="repeat" description="TPR" evidence="1">
    <location>
        <begin position="32"/>
        <end position="65"/>
    </location>
</feature>
<evidence type="ECO:0000256" key="2">
    <source>
        <dbReference type="SAM" id="MobiDB-lite"/>
    </source>
</evidence>
<dbReference type="RefSeq" id="WP_250858570.1">
    <property type="nucleotide sequence ID" value="NZ_JAGSOJ010000001.1"/>
</dbReference>
<comment type="caution">
    <text evidence="3">The sequence shown here is derived from an EMBL/GenBank/DDBJ whole genome shotgun (WGS) entry which is preliminary data.</text>
</comment>
<dbReference type="Gene3D" id="1.25.40.10">
    <property type="entry name" value="Tetratricopeptide repeat domain"/>
    <property type="match status" value="2"/>
</dbReference>
<dbReference type="InterPro" id="IPR019734">
    <property type="entry name" value="TPR_rpt"/>
</dbReference>
<reference evidence="3" key="1">
    <citation type="journal article" date="2021" name="mSystems">
        <title>Bacteria and Archaea Synergistically Convert Glycine Betaine to Biogenic Methane in the Formosa Cold Seep of the South China Sea.</title>
        <authorList>
            <person name="Li L."/>
            <person name="Zhang W."/>
            <person name="Zhang S."/>
            <person name="Song L."/>
            <person name="Sun Q."/>
            <person name="Zhang H."/>
            <person name="Xiang H."/>
            <person name="Dong X."/>
        </authorList>
    </citation>
    <scope>NUCLEOTIDE SEQUENCE</scope>
    <source>
        <strain evidence="3">ZWT</strain>
    </source>
</reference>
<evidence type="ECO:0008006" key="5">
    <source>
        <dbReference type="Google" id="ProtNLM"/>
    </source>
</evidence>
<sequence>MKNKRKIIIGIIIGLLIIGIPTSVYGYNSYNYNLYYSKAQNDIESEEYDEAILNFNEAIKYRKNNSEEINEQIKLIHDLKVSKVIYEDGLSKFKEKKYLESISIFEKIKEEDEKRYKLSQEKIYECKKLYININLDKAMKLSSIDKKYLEGLDYVDLALKVNPEHEQALKLKAELEMLYKDQHIYLAKKEAESKNYEEAIKHLDIILEFDDKYERAIELKPEYEEAIEKEKAAAKAKEEAQAKQAAQKNKVTSEKDTSSKESSGVNYQEMLDKALGRETLSIPPYKDIYPVHGHEAIKQELKNLGFSFDSNETAMFEQGKIKIGIVKSGDSWQLATKRWGRNEETVFWRVMSIIWGREIADSNRIYIDYALSMPGSSHKSPYIIAFIAENALRVRVFTTKQ</sequence>
<name>A0A9J6NZ61_9CLOT</name>
<dbReference type="InterPro" id="IPR011990">
    <property type="entry name" value="TPR-like_helical_dom_sf"/>
</dbReference>
<feature type="region of interest" description="Disordered" evidence="2">
    <location>
        <begin position="238"/>
        <end position="265"/>
    </location>
</feature>
<dbReference type="Proteomes" id="UP001056429">
    <property type="component" value="Unassembled WGS sequence"/>
</dbReference>
<keyword evidence="4" id="KW-1185">Reference proteome</keyword>